<feature type="domain" description="PPM-type phosphatase" evidence="2">
    <location>
        <begin position="1"/>
        <end position="154"/>
    </location>
</feature>
<dbReference type="Proteomes" id="UP000692954">
    <property type="component" value="Unassembled WGS sequence"/>
</dbReference>
<organism evidence="3 4">
    <name type="scientific">Paramecium sonneborni</name>
    <dbReference type="NCBI Taxonomy" id="65129"/>
    <lineage>
        <taxon>Eukaryota</taxon>
        <taxon>Sar</taxon>
        <taxon>Alveolata</taxon>
        <taxon>Ciliophora</taxon>
        <taxon>Intramacronucleata</taxon>
        <taxon>Oligohymenophorea</taxon>
        <taxon>Peniculida</taxon>
        <taxon>Parameciidae</taxon>
        <taxon>Paramecium</taxon>
    </lineage>
</organism>
<keyword evidence="1" id="KW-0812">Transmembrane</keyword>
<evidence type="ECO:0000313" key="4">
    <source>
        <dbReference type="Proteomes" id="UP000692954"/>
    </source>
</evidence>
<dbReference type="InterPro" id="IPR001932">
    <property type="entry name" value="PPM-type_phosphatase-like_dom"/>
</dbReference>
<keyword evidence="1" id="KW-1133">Transmembrane helix</keyword>
<comment type="caution">
    <text evidence="3">The sequence shown here is derived from an EMBL/GenBank/DDBJ whole genome shotgun (WGS) entry which is preliminary data.</text>
</comment>
<proteinExistence type="predicted"/>
<dbReference type="EMBL" id="CAJJDN010000053">
    <property type="protein sequence ID" value="CAD8089092.1"/>
    <property type="molecule type" value="Genomic_DNA"/>
</dbReference>
<dbReference type="OrthoDB" id="10264738at2759"/>
<keyword evidence="4" id="KW-1185">Reference proteome</keyword>
<protein>
    <recommendedName>
        <fullName evidence="2">PPM-type phosphatase domain-containing protein</fullName>
    </recommendedName>
</protein>
<evidence type="ECO:0000256" key="1">
    <source>
        <dbReference type="SAM" id="Phobius"/>
    </source>
</evidence>
<accession>A0A8S1NAD3</accession>
<name>A0A8S1NAD3_9CILI</name>
<reference evidence="3" key="1">
    <citation type="submission" date="2021-01" db="EMBL/GenBank/DDBJ databases">
        <authorList>
            <consortium name="Genoscope - CEA"/>
            <person name="William W."/>
        </authorList>
    </citation>
    <scope>NUCLEOTIDE SEQUENCE</scope>
</reference>
<keyword evidence="1" id="KW-0472">Membrane</keyword>
<gene>
    <name evidence="3" type="ORF">PSON_ATCC_30995.1.T0530263</name>
</gene>
<dbReference type="AlphaFoldDB" id="A0A8S1NAD3"/>
<evidence type="ECO:0000313" key="3">
    <source>
        <dbReference type="EMBL" id="CAD8089092.1"/>
    </source>
</evidence>
<evidence type="ECO:0000259" key="2">
    <source>
        <dbReference type="PROSITE" id="PS51746"/>
    </source>
</evidence>
<dbReference type="PROSITE" id="PS51746">
    <property type="entry name" value="PPM_2"/>
    <property type="match status" value="1"/>
</dbReference>
<dbReference type="Pfam" id="PF00481">
    <property type="entry name" value="PP2C"/>
    <property type="match status" value="1"/>
</dbReference>
<feature type="transmembrane region" description="Helical" evidence="1">
    <location>
        <begin position="147"/>
        <end position="167"/>
    </location>
</feature>
<sequence>MKKPLTQKSNQNIQITKLNQDHKPYKLDESKELLTIKIYILSIQYNTIKKKLGQICLTVNWQQADLFDHPKLIEHGLKAIPEITKLQLNQNCKYIIQVTDGFWDVISIQTIYKILLNLNNQKKTEDLSQYILEQALKQYTNYKKDNMTIFIIDFIIYFNKFMTIFYFQSCKFNITFYVALTLQINCNIQSK</sequence>